<evidence type="ECO:0000313" key="2">
    <source>
        <dbReference type="EMBL" id="NLR74306.1"/>
    </source>
</evidence>
<feature type="chain" id="PRO_5032575476" evidence="1">
    <location>
        <begin position="33"/>
        <end position="640"/>
    </location>
</feature>
<accession>A0A847S9R7</accession>
<dbReference type="Pfam" id="PF14903">
    <property type="entry name" value="WG_beta_rep"/>
    <property type="match status" value="4"/>
</dbReference>
<dbReference type="RefSeq" id="WP_168875928.1">
    <property type="nucleotide sequence ID" value="NZ_JABAIM010000001.1"/>
</dbReference>
<evidence type="ECO:0000256" key="1">
    <source>
        <dbReference type="SAM" id="SignalP"/>
    </source>
</evidence>
<dbReference type="EMBL" id="JABAIM010000001">
    <property type="protein sequence ID" value="NLR74306.1"/>
    <property type="molecule type" value="Genomic_DNA"/>
</dbReference>
<dbReference type="Proteomes" id="UP000587991">
    <property type="component" value="Unassembled WGS sequence"/>
</dbReference>
<dbReference type="PANTHER" id="PTHR37841:SF1">
    <property type="entry name" value="DUF3298 DOMAIN-CONTAINING PROTEIN"/>
    <property type="match status" value="1"/>
</dbReference>
<proteinExistence type="predicted"/>
<dbReference type="InterPro" id="IPR032774">
    <property type="entry name" value="WG_beta_rep"/>
</dbReference>
<feature type="signal peptide" evidence="1">
    <location>
        <begin position="1"/>
        <end position="32"/>
    </location>
</feature>
<organism evidence="2 3">
    <name type="scientific">Leeia aquatica</name>
    <dbReference type="NCBI Taxonomy" id="2725557"/>
    <lineage>
        <taxon>Bacteria</taxon>
        <taxon>Pseudomonadati</taxon>
        <taxon>Pseudomonadota</taxon>
        <taxon>Betaproteobacteria</taxon>
        <taxon>Neisseriales</taxon>
        <taxon>Leeiaceae</taxon>
        <taxon>Leeia</taxon>
    </lineage>
</organism>
<keyword evidence="1" id="KW-0732">Signal</keyword>
<gene>
    <name evidence="2" type="ORF">HF682_03950</name>
</gene>
<comment type="caution">
    <text evidence="2">The sequence shown here is derived from an EMBL/GenBank/DDBJ whole genome shotgun (WGS) entry which is preliminary data.</text>
</comment>
<protein>
    <submittedName>
        <fullName evidence="2">WG repeat-containing protein</fullName>
    </submittedName>
</protein>
<name>A0A847S9R7_9NEIS</name>
<sequence>MTLLRYLLSALPSRAHALLLTLLGMLSLAAQAEVELVPHCGGAFGLCGYVDKDSRVERIPQQFEDAQRFSNGLAAVRIQGRYGYIDHTGKVVIPPAYQDAGPFLGPYAEVRALQASGIIDRQGRWVVPAQFGRIIPFTGEVFFAAPVSVWSRKHQQFEDNFMASSRPSWLAGRYDVHKSGLFGSDEMGLYHLHRGWLTEPNVRFTRFDRAERGLVWAGTRNSKWDLRWGLMSMDGSWQVAPRFHRVQGLVGTRAVVEGEPEQGATAPGGAHLLSREGAVDPDGKLVVPMAFEWLTFRGGRYGVAHQGRINDHNGSRWQQEALVTEDGQLLGGRYFDEVDEAGYDALPRVRVGATWFSIRNAGELIADQKEGKPIEACPGGISILYHSDGDEFLKPGGQSLGRFPGDWSGRCPGPFRVTREGNAWLLLEDGSWLDPKAPQREYRAVEVNGKWGIADLHGRFTVRPQFDQLQWSAEEALFAYRDKGQSGWINAYGKYQPDPHHNPFVARARSLACPGGLRYVEKAGLWGLQDGQGKMIIEPRYRALSCFIQGVSWTVAPGDTAWCPLGPEGKRREAMPCTKIFYPMELSESYPEVFSTDTFENSVLWTRAWLDYHAGHREQAPRWLTGLWMLPTQTLGVESQ</sequence>
<reference evidence="2 3" key="1">
    <citation type="submission" date="2020-04" db="EMBL/GenBank/DDBJ databases">
        <title>Draft genome of Leeia sp. IMCC25680.</title>
        <authorList>
            <person name="Song J."/>
            <person name="Cho J.-C."/>
        </authorList>
    </citation>
    <scope>NUCLEOTIDE SEQUENCE [LARGE SCALE GENOMIC DNA]</scope>
    <source>
        <strain evidence="2 3">IMCC25680</strain>
    </source>
</reference>
<keyword evidence="3" id="KW-1185">Reference proteome</keyword>
<evidence type="ECO:0000313" key="3">
    <source>
        <dbReference type="Proteomes" id="UP000587991"/>
    </source>
</evidence>
<dbReference type="AlphaFoldDB" id="A0A847S9R7"/>
<dbReference type="PANTHER" id="PTHR37841">
    <property type="entry name" value="GLR2918 PROTEIN"/>
    <property type="match status" value="1"/>
</dbReference>